<protein>
    <submittedName>
        <fullName evidence="1">Uncharacterized protein</fullName>
    </submittedName>
</protein>
<keyword evidence="2" id="KW-1185">Reference proteome</keyword>
<gene>
    <name evidence="1" type="ORF">E2C01_073580</name>
</gene>
<proteinExistence type="predicted"/>
<evidence type="ECO:0000313" key="2">
    <source>
        <dbReference type="Proteomes" id="UP000324222"/>
    </source>
</evidence>
<reference evidence="1 2" key="1">
    <citation type="submission" date="2019-05" db="EMBL/GenBank/DDBJ databases">
        <title>Another draft genome of Portunus trituberculatus and its Hox gene families provides insights of decapod evolution.</title>
        <authorList>
            <person name="Jeong J.-H."/>
            <person name="Song I."/>
            <person name="Kim S."/>
            <person name="Choi T."/>
            <person name="Kim D."/>
            <person name="Ryu S."/>
            <person name="Kim W."/>
        </authorList>
    </citation>
    <scope>NUCLEOTIDE SEQUENCE [LARGE SCALE GENOMIC DNA]</scope>
    <source>
        <tissue evidence="1">Muscle</tissue>
    </source>
</reference>
<name>A0A5B7IDW1_PORTR</name>
<sequence>MSLPNYCVRPHAIVDRHSTHRGDTHTTSPRHPGLGHMRLAHREGWPSTQAKHYAVPPRFVADVYFLFHLKGVWALPGGNGTCTGATRHKPRATPGPNKAVYFLALLLSASLASHLRYYGTFRSSITTNRRH</sequence>
<evidence type="ECO:0000313" key="1">
    <source>
        <dbReference type="EMBL" id="MPC79068.1"/>
    </source>
</evidence>
<dbReference type="EMBL" id="VSRR010050144">
    <property type="protein sequence ID" value="MPC79068.1"/>
    <property type="molecule type" value="Genomic_DNA"/>
</dbReference>
<comment type="caution">
    <text evidence="1">The sequence shown here is derived from an EMBL/GenBank/DDBJ whole genome shotgun (WGS) entry which is preliminary data.</text>
</comment>
<accession>A0A5B7IDW1</accession>
<organism evidence="1 2">
    <name type="scientific">Portunus trituberculatus</name>
    <name type="common">Swimming crab</name>
    <name type="synonym">Neptunus trituberculatus</name>
    <dbReference type="NCBI Taxonomy" id="210409"/>
    <lineage>
        <taxon>Eukaryota</taxon>
        <taxon>Metazoa</taxon>
        <taxon>Ecdysozoa</taxon>
        <taxon>Arthropoda</taxon>
        <taxon>Crustacea</taxon>
        <taxon>Multicrustacea</taxon>
        <taxon>Malacostraca</taxon>
        <taxon>Eumalacostraca</taxon>
        <taxon>Eucarida</taxon>
        <taxon>Decapoda</taxon>
        <taxon>Pleocyemata</taxon>
        <taxon>Brachyura</taxon>
        <taxon>Eubrachyura</taxon>
        <taxon>Portunoidea</taxon>
        <taxon>Portunidae</taxon>
        <taxon>Portuninae</taxon>
        <taxon>Portunus</taxon>
    </lineage>
</organism>
<dbReference type="AlphaFoldDB" id="A0A5B7IDW1"/>
<dbReference type="Proteomes" id="UP000324222">
    <property type="component" value="Unassembled WGS sequence"/>
</dbReference>